<keyword evidence="5 9" id="KW-0798">TonB box</keyword>
<evidence type="ECO:0000259" key="12">
    <source>
        <dbReference type="Pfam" id="PF07715"/>
    </source>
</evidence>
<evidence type="ECO:0000313" key="14">
    <source>
        <dbReference type="Proteomes" id="UP001156831"/>
    </source>
</evidence>
<dbReference type="NCBIfam" id="TIGR01782">
    <property type="entry name" value="TonB-Xanth-Caul"/>
    <property type="match status" value="1"/>
</dbReference>
<accession>A0ABT6JK88</accession>
<evidence type="ECO:0000256" key="8">
    <source>
        <dbReference type="PROSITE-ProRule" id="PRU01360"/>
    </source>
</evidence>
<dbReference type="InterPro" id="IPR000531">
    <property type="entry name" value="Beta-barrel_TonB"/>
</dbReference>
<keyword evidence="13" id="KW-0675">Receptor</keyword>
<dbReference type="InterPro" id="IPR039426">
    <property type="entry name" value="TonB-dep_rcpt-like"/>
</dbReference>
<dbReference type="InterPro" id="IPR018247">
    <property type="entry name" value="EF_Hand_1_Ca_BS"/>
</dbReference>
<keyword evidence="7 8" id="KW-0998">Cell outer membrane</keyword>
<dbReference type="Gene3D" id="2.40.170.20">
    <property type="entry name" value="TonB-dependent receptor, beta-barrel domain"/>
    <property type="match status" value="1"/>
</dbReference>
<evidence type="ECO:0000256" key="5">
    <source>
        <dbReference type="ARBA" id="ARBA00023077"/>
    </source>
</evidence>
<keyword evidence="6 8" id="KW-0472">Membrane</keyword>
<evidence type="ECO:0000259" key="11">
    <source>
        <dbReference type="Pfam" id="PF00593"/>
    </source>
</evidence>
<dbReference type="SUPFAM" id="SSF56935">
    <property type="entry name" value="Porins"/>
    <property type="match status" value="1"/>
</dbReference>
<gene>
    <name evidence="13" type="ORF">QFW80_11275</name>
</gene>
<feature type="domain" description="TonB-dependent receptor-like beta-barrel" evidence="11">
    <location>
        <begin position="472"/>
        <end position="922"/>
    </location>
</feature>
<proteinExistence type="inferred from homology"/>
<dbReference type="CDD" id="cd01347">
    <property type="entry name" value="ligand_gated_channel"/>
    <property type="match status" value="1"/>
</dbReference>
<feature type="signal peptide" evidence="10">
    <location>
        <begin position="1"/>
        <end position="26"/>
    </location>
</feature>
<evidence type="ECO:0000256" key="9">
    <source>
        <dbReference type="RuleBase" id="RU003357"/>
    </source>
</evidence>
<organism evidence="13 14">
    <name type="scientific">Luteimonas rhizosphaericola</name>
    <dbReference type="NCBI Taxonomy" id="3042024"/>
    <lineage>
        <taxon>Bacteria</taxon>
        <taxon>Pseudomonadati</taxon>
        <taxon>Pseudomonadota</taxon>
        <taxon>Gammaproteobacteria</taxon>
        <taxon>Lysobacterales</taxon>
        <taxon>Lysobacteraceae</taxon>
        <taxon>Luteimonas</taxon>
    </lineage>
</organism>
<keyword evidence="14" id="KW-1185">Reference proteome</keyword>
<evidence type="ECO:0000256" key="4">
    <source>
        <dbReference type="ARBA" id="ARBA00022692"/>
    </source>
</evidence>
<name>A0ABT6JK88_9GAMM</name>
<comment type="caution">
    <text evidence="13">The sequence shown here is derived from an EMBL/GenBank/DDBJ whole genome shotgun (WGS) entry which is preliminary data.</text>
</comment>
<keyword evidence="10" id="KW-0732">Signal</keyword>
<dbReference type="InterPro" id="IPR036942">
    <property type="entry name" value="Beta-barrel_TonB_sf"/>
</dbReference>
<feature type="chain" id="PRO_5045289462" evidence="10">
    <location>
        <begin position="27"/>
        <end position="956"/>
    </location>
</feature>
<dbReference type="RefSeq" id="WP_280602058.1">
    <property type="nucleotide sequence ID" value="NZ_JARXRN010000025.1"/>
</dbReference>
<evidence type="ECO:0000256" key="3">
    <source>
        <dbReference type="ARBA" id="ARBA00022452"/>
    </source>
</evidence>
<dbReference type="InterPro" id="IPR010104">
    <property type="entry name" value="TonB_rcpt_bac"/>
</dbReference>
<evidence type="ECO:0000256" key="2">
    <source>
        <dbReference type="ARBA" id="ARBA00022448"/>
    </source>
</evidence>
<dbReference type="InterPro" id="IPR012910">
    <property type="entry name" value="Plug_dom"/>
</dbReference>
<protein>
    <submittedName>
        <fullName evidence="13">TonB-dependent receptor</fullName>
    </submittedName>
</protein>
<keyword evidence="4 8" id="KW-0812">Transmembrane</keyword>
<comment type="similarity">
    <text evidence="8 9">Belongs to the TonB-dependent receptor family.</text>
</comment>
<evidence type="ECO:0000256" key="1">
    <source>
        <dbReference type="ARBA" id="ARBA00004571"/>
    </source>
</evidence>
<reference evidence="13 14" key="1">
    <citation type="submission" date="2023-04" db="EMBL/GenBank/DDBJ databases">
        <title>Luteimonas sp. M1R5S18.</title>
        <authorList>
            <person name="Sun J.-Q."/>
        </authorList>
    </citation>
    <scope>NUCLEOTIDE SEQUENCE [LARGE SCALE GENOMIC DNA]</scope>
    <source>
        <strain evidence="13 14">M1R5S18</strain>
    </source>
</reference>
<dbReference type="PROSITE" id="PS00018">
    <property type="entry name" value="EF_HAND_1"/>
    <property type="match status" value="1"/>
</dbReference>
<evidence type="ECO:0000256" key="10">
    <source>
        <dbReference type="SAM" id="SignalP"/>
    </source>
</evidence>
<dbReference type="Gene3D" id="2.170.130.10">
    <property type="entry name" value="TonB-dependent receptor, plug domain"/>
    <property type="match status" value="1"/>
</dbReference>
<dbReference type="EMBL" id="JARXRN010000025">
    <property type="protein sequence ID" value="MDH5831097.1"/>
    <property type="molecule type" value="Genomic_DNA"/>
</dbReference>
<evidence type="ECO:0000256" key="7">
    <source>
        <dbReference type="ARBA" id="ARBA00023237"/>
    </source>
</evidence>
<dbReference type="Pfam" id="PF00593">
    <property type="entry name" value="TonB_dep_Rec_b-barrel"/>
    <property type="match status" value="1"/>
</dbReference>
<evidence type="ECO:0000256" key="6">
    <source>
        <dbReference type="ARBA" id="ARBA00023136"/>
    </source>
</evidence>
<dbReference type="Proteomes" id="UP001156831">
    <property type="component" value="Unassembled WGS sequence"/>
</dbReference>
<dbReference type="InterPro" id="IPR037066">
    <property type="entry name" value="Plug_dom_sf"/>
</dbReference>
<comment type="subcellular location">
    <subcellularLocation>
        <location evidence="1 8">Cell outer membrane</location>
        <topology evidence="1 8">Multi-pass membrane protein</topology>
    </subcellularLocation>
</comment>
<keyword evidence="3 8" id="KW-1134">Transmembrane beta strand</keyword>
<dbReference type="PROSITE" id="PS52016">
    <property type="entry name" value="TONB_DEPENDENT_REC_3"/>
    <property type="match status" value="1"/>
</dbReference>
<dbReference type="PANTHER" id="PTHR40980:SF3">
    <property type="entry name" value="TONB-DEPENDENT RECEPTOR-LIKE BETA-BARREL DOMAIN-CONTAINING PROTEIN"/>
    <property type="match status" value="1"/>
</dbReference>
<dbReference type="PANTHER" id="PTHR40980">
    <property type="entry name" value="PLUG DOMAIN-CONTAINING PROTEIN"/>
    <property type="match status" value="1"/>
</dbReference>
<evidence type="ECO:0000313" key="13">
    <source>
        <dbReference type="EMBL" id="MDH5831097.1"/>
    </source>
</evidence>
<dbReference type="Pfam" id="PF07715">
    <property type="entry name" value="Plug"/>
    <property type="match status" value="1"/>
</dbReference>
<feature type="domain" description="TonB-dependent receptor plug" evidence="12">
    <location>
        <begin position="70"/>
        <end position="173"/>
    </location>
</feature>
<sequence>MTPARLHRKTLFCSIALALLPSAAFAQQAGADTTADPQAGQPAAESIESLDTVIVTGVRGSLARATELKRESSTVQDSISALELGKFPDDNVADSLSHITGVSISRTAGGEGQKVSVRGLGPEYTLTTFNGRILATDGAGRDFAYDVLPADVISGADVIKGAQASLTEGAIGGLINLRSASPFDQAGQHGVVRLEGDRNLMSEQNGGKLSAAYSNTFADDTFGVLLGVVYGRRKDRTDVAGNDGGWSRNADPTDESWLWGNTWGGHIDPNGNGVLDEEEYGLIGPGQFRIGSILEEKKRKAFSAKLEWRPSDSVKISVDGLKTRLDSPQVGYQQSYYPLFAPGRWSNMTIDNGIVTDFTMDNPDPELRLNPELLNQTEYRVVDTDLYGVNGEWKVNDDFTVTADLYRSTSSRYSGGQDSYVVLRMARPNTARIWLDGGIPNVDADFDDGRNLIDGLANGEFGPSDFNTHYFSLAGDNIDDRINGGSVAGELYVGELGIERLKFGFNRTDRRKARDLVNNALNGGADYYSSGNAINVGDLGGSVLSDTFNLPNFMSGVSSVFPRSFLGFDVPGYIAALRAYDGNPRPGGGTYDYAAAAPVWNPLQSYRVSEKTNAAYIELDLAGDRWEGNAGLRLVKTQTTAQAWDAKILSIVEFGAFNYSAVYDEPSSVYQEAEYTYALPTANFTWHFTDELQLRLGAAKTMARPAVSQLAPTNTTESVSWGEFTQIYGGNAELKPYTARQGDVSLEWYFSENSIANFAVFHKRIENQITTSWEPGQDIGVGPIVDTDGNPITDGPTLFNVMRPINGDYAKVRGFEAGLQHFWDNGFGFRAQYTRNWSKSWVADEERPLEGIAPSVYSLGVMYEKGAWSAGATADHTDGFVTAINVLGGGYNEQADPITWLTAHVSYNVNDDFTVSLEGSNLLDEENTYSINGNPLLSQGYYRYGRSLTLGLSYRF</sequence>
<keyword evidence="2 8" id="KW-0813">Transport</keyword>